<dbReference type="Pfam" id="PF00072">
    <property type="entry name" value="Response_reg"/>
    <property type="match status" value="1"/>
</dbReference>
<dbReference type="SUPFAM" id="SSF52172">
    <property type="entry name" value="CheY-like"/>
    <property type="match status" value="1"/>
</dbReference>
<dbReference type="SMART" id="SM00448">
    <property type="entry name" value="REC"/>
    <property type="match status" value="1"/>
</dbReference>
<dbReference type="RefSeq" id="WP_135265315.1">
    <property type="nucleotide sequence ID" value="NZ_SMLM01000003.1"/>
</dbReference>
<dbReference type="InterPro" id="IPR050595">
    <property type="entry name" value="Bact_response_regulator"/>
</dbReference>
<proteinExistence type="predicted"/>
<dbReference type="OrthoDB" id="9816469at2"/>
<dbReference type="InterPro" id="IPR011006">
    <property type="entry name" value="CheY-like_superfamily"/>
</dbReference>
<keyword evidence="1 2" id="KW-0597">Phosphoprotein</keyword>
<dbReference type="Proteomes" id="UP000298180">
    <property type="component" value="Unassembled WGS sequence"/>
</dbReference>
<evidence type="ECO:0000256" key="1">
    <source>
        <dbReference type="ARBA" id="ARBA00022553"/>
    </source>
</evidence>
<evidence type="ECO:0000313" key="4">
    <source>
        <dbReference type="EMBL" id="TFZ00979.1"/>
    </source>
</evidence>
<gene>
    <name evidence="4" type="ORF">EZ313_21375</name>
</gene>
<reference evidence="4 5" key="1">
    <citation type="submission" date="2019-03" db="EMBL/GenBank/DDBJ databases">
        <title>Ramlibacter henchirensis DSM 14656, whole genome shotgun sequence.</title>
        <authorList>
            <person name="Zhang X."/>
            <person name="Feng G."/>
            <person name="Zhu H."/>
        </authorList>
    </citation>
    <scope>NUCLEOTIDE SEQUENCE [LARGE SCALE GENOMIC DNA]</scope>
    <source>
        <strain evidence="4 5">DSM 14656</strain>
    </source>
</reference>
<keyword evidence="5" id="KW-1185">Reference proteome</keyword>
<dbReference type="Gene3D" id="3.40.50.2300">
    <property type="match status" value="1"/>
</dbReference>
<name>A0A4Z0BSK8_9BURK</name>
<dbReference type="InterPro" id="IPR001789">
    <property type="entry name" value="Sig_transdc_resp-reg_receiver"/>
</dbReference>
<dbReference type="PANTHER" id="PTHR44591:SF3">
    <property type="entry name" value="RESPONSE REGULATORY DOMAIN-CONTAINING PROTEIN"/>
    <property type="match status" value="1"/>
</dbReference>
<evidence type="ECO:0000259" key="3">
    <source>
        <dbReference type="PROSITE" id="PS50110"/>
    </source>
</evidence>
<feature type="domain" description="Response regulatory" evidence="3">
    <location>
        <begin position="7"/>
        <end position="120"/>
    </location>
</feature>
<dbReference type="EMBL" id="SMLM01000003">
    <property type="protein sequence ID" value="TFZ00979.1"/>
    <property type="molecule type" value="Genomic_DNA"/>
</dbReference>
<dbReference type="GO" id="GO:0000160">
    <property type="term" value="P:phosphorelay signal transduction system"/>
    <property type="evidence" value="ECO:0007669"/>
    <property type="project" value="InterPro"/>
</dbReference>
<accession>A0A4Z0BSK8</accession>
<feature type="modified residue" description="4-aspartylphosphate" evidence="2">
    <location>
        <position position="56"/>
    </location>
</feature>
<protein>
    <submittedName>
        <fullName evidence="4">Response regulator</fullName>
    </submittedName>
</protein>
<dbReference type="AlphaFoldDB" id="A0A4Z0BSK8"/>
<dbReference type="CDD" id="cd17546">
    <property type="entry name" value="REC_hyHK_CKI1_RcsC-like"/>
    <property type="match status" value="1"/>
</dbReference>
<evidence type="ECO:0000256" key="2">
    <source>
        <dbReference type="PROSITE-ProRule" id="PRU00169"/>
    </source>
</evidence>
<organism evidence="4 5">
    <name type="scientific">Ramlibacter henchirensis</name>
    <dbReference type="NCBI Taxonomy" id="204072"/>
    <lineage>
        <taxon>Bacteria</taxon>
        <taxon>Pseudomonadati</taxon>
        <taxon>Pseudomonadota</taxon>
        <taxon>Betaproteobacteria</taxon>
        <taxon>Burkholderiales</taxon>
        <taxon>Comamonadaceae</taxon>
        <taxon>Ramlibacter</taxon>
    </lineage>
</organism>
<dbReference type="PANTHER" id="PTHR44591">
    <property type="entry name" value="STRESS RESPONSE REGULATOR PROTEIN 1"/>
    <property type="match status" value="1"/>
</dbReference>
<evidence type="ECO:0000313" key="5">
    <source>
        <dbReference type="Proteomes" id="UP000298180"/>
    </source>
</evidence>
<dbReference type="PROSITE" id="PS50110">
    <property type="entry name" value="RESPONSE_REGULATORY"/>
    <property type="match status" value="1"/>
</dbReference>
<comment type="caution">
    <text evidence="4">The sequence shown here is derived from an EMBL/GenBank/DDBJ whole genome shotgun (WGS) entry which is preliminary data.</text>
</comment>
<sequence length="127" mass="14085">MALLQLDILVVDDNFGSAFMMAEVFKRAGHQVRVAFGGNEAIRAAATQAPDVILMDINLPDLGGFEAAKRIKTLMPQVRVIGMSGLHVPPEMEGDMLIFEERLHKPIRPEQLLSTLDHLFEPGCKFE</sequence>